<name>A0A9W8TGR2_9PEZI</name>
<sequence length="296" mass="31841">MKITSLLSLVASWQTLAAAYPNAHRDMIQLPDSPVSSISGPKPRQVAEVCQAINTGITLVKELPPEWQVTAVGLGAVSATSGLAAWSTCEGFFNGTKCSAKGWAIGSYVGIALSGVILYNNLPIRGVQLAVRDEELHASYAGLLTRSGLEFDAVNIMPLARRGDGDDDLATEIQILGLRDENDLVTDHSIHIGNRSAVSHISTADSSYGVEKRASGPGFKVAYDFTYAVSGDFVEEDDINNLAYDVGLYWAKLADQRHTMGTFKANLKMGASYTVDLDIIPENGDNWNPGWETLNC</sequence>
<keyword evidence="1" id="KW-0732">Signal</keyword>
<proteinExistence type="predicted"/>
<dbReference type="EMBL" id="JANPWZ010003565">
    <property type="protein sequence ID" value="KAJ3552103.1"/>
    <property type="molecule type" value="Genomic_DNA"/>
</dbReference>
<evidence type="ECO:0000313" key="3">
    <source>
        <dbReference type="Proteomes" id="UP001148614"/>
    </source>
</evidence>
<feature type="chain" id="PRO_5040821380" evidence="1">
    <location>
        <begin position="20"/>
        <end position="296"/>
    </location>
</feature>
<accession>A0A9W8TGR2</accession>
<keyword evidence="3" id="KW-1185">Reference proteome</keyword>
<gene>
    <name evidence="2" type="ORF">NPX13_g11195</name>
</gene>
<dbReference type="Proteomes" id="UP001148614">
    <property type="component" value="Unassembled WGS sequence"/>
</dbReference>
<organism evidence="2 3">
    <name type="scientific">Xylaria arbuscula</name>
    <dbReference type="NCBI Taxonomy" id="114810"/>
    <lineage>
        <taxon>Eukaryota</taxon>
        <taxon>Fungi</taxon>
        <taxon>Dikarya</taxon>
        <taxon>Ascomycota</taxon>
        <taxon>Pezizomycotina</taxon>
        <taxon>Sordariomycetes</taxon>
        <taxon>Xylariomycetidae</taxon>
        <taxon>Xylariales</taxon>
        <taxon>Xylariaceae</taxon>
        <taxon>Xylaria</taxon>
    </lineage>
</organism>
<reference evidence="2" key="1">
    <citation type="submission" date="2022-07" db="EMBL/GenBank/DDBJ databases">
        <title>Genome Sequence of Xylaria arbuscula.</title>
        <authorList>
            <person name="Buettner E."/>
        </authorList>
    </citation>
    <scope>NUCLEOTIDE SEQUENCE</scope>
    <source>
        <strain evidence="2">VT107</strain>
    </source>
</reference>
<evidence type="ECO:0000256" key="1">
    <source>
        <dbReference type="SAM" id="SignalP"/>
    </source>
</evidence>
<dbReference type="AlphaFoldDB" id="A0A9W8TGR2"/>
<protein>
    <submittedName>
        <fullName evidence="2">Uncharacterized protein</fullName>
    </submittedName>
</protein>
<comment type="caution">
    <text evidence="2">The sequence shown here is derived from an EMBL/GenBank/DDBJ whole genome shotgun (WGS) entry which is preliminary data.</text>
</comment>
<evidence type="ECO:0000313" key="2">
    <source>
        <dbReference type="EMBL" id="KAJ3552103.1"/>
    </source>
</evidence>
<feature type="signal peptide" evidence="1">
    <location>
        <begin position="1"/>
        <end position="19"/>
    </location>
</feature>